<feature type="domain" description="DUF4412" evidence="2">
    <location>
        <begin position="87"/>
        <end position="164"/>
    </location>
</feature>
<organism evidence="3 4">
    <name type="scientific">Commensalibacter oyaizuii</name>
    <dbReference type="NCBI Taxonomy" id="3043873"/>
    <lineage>
        <taxon>Bacteria</taxon>
        <taxon>Pseudomonadati</taxon>
        <taxon>Pseudomonadota</taxon>
        <taxon>Alphaproteobacteria</taxon>
        <taxon>Acetobacterales</taxon>
        <taxon>Acetobacteraceae</taxon>
    </lineage>
</organism>
<dbReference type="Proteomes" id="UP001431634">
    <property type="component" value="Unassembled WGS sequence"/>
</dbReference>
<sequence length="414" mass="45077">MPSPLQKIIQQHHLISLGTGMIAALGSFGSFFVTFDGMAQDTMQRPLFMPTRDATVVYAVQPENSPLVQTRKIYFSGNGNTLRIDGPNHIGMTIVDSAKKTAIVIANKSKVYTVIPSKSGQSGLFLDDNMKFVKKGSDRVAGILCDRWKVTGSKGKSDVCITKDGVLLQQEGVDADGQEGKTVAISVDYNALPASTFQVPVGYQQIKLPERKGDVPALVTPNSNGQPLSPIKAQPLDPSKGVKVNANENPFITPQRDVDVVYAIAAAMPGLPPFHQRMRWSVGEWKQRIDSQGVDTYMITDYRKRELVVLNPELRKKTTMPAPGDAILAPGQKPSGDYIKVGEATVAGQHCNEWQIVDSEGNPNDICYTDDGVMLRVVRNNIPLVVALKVAYAPQDSKLFNVPTNLKELAPAHP</sequence>
<name>A0ABT6Q148_9PROT</name>
<evidence type="ECO:0000256" key="1">
    <source>
        <dbReference type="SAM" id="Phobius"/>
    </source>
</evidence>
<evidence type="ECO:0000313" key="3">
    <source>
        <dbReference type="EMBL" id="MDI2090708.1"/>
    </source>
</evidence>
<evidence type="ECO:0000259" key="2">
    <source>
        <dbReference type="Pfam" id="PF14371"/>
    </source>
</evidence>
<keyword evidence="1" id="KW-1133">Transmembrane helix</keyword>
<reference evidence="3" key="1">
    <citation type="submission" date="2023-05" db="EMBL/GenBank/DDBJ databases">
        <title>Whole genome sequence of Commensalibacter sp.</title>
        <authorList>
            <person name="Charoenyingcharoen P."/>
            <person name="Yukphan P."/>
        </authorList>
    </citation>
    <scope>NUCLEOTIDE SEQUENCE</scope>
    <source>
        <strain evidence="3">TBRC 16381</strain>
    </source>
</reference>
<accession>A0ABT6Q148</accession>
<keyword evidence="1" id="KW-0812">Transmembrane</keyword>
<protein>
    <submittedName>
        <fullName evidence="3">DUF4412 domain-containing protein</fullName>
    </submittedName>
</protein>
<dbReference type="Pfam" id="PF14371">
    <property type="entry name" value="DUF4412"/>
    <property type="match status" value="1"/>
</dbReference>
<dbReference type="EMBL" id="JASBAO010000001">
    <property type="protein sequence ID" value="MDI2090708.1"/>
    <property type="molecule type" value="Genomic_DNA"/>
</dbReference>
<dbReference type="InterPro" id="IPR025524">
    <property type="entry name" value="DUF4412"/>
</dbReference>
<feature type="transmembrane region" description="Helical" evidence="1">
    <location>
        <begin position="12"/>
        <end position="35"/>
    </location>
</feature>
<comment type="caution">
    <text evidence="3">The sequence shown here is derived from an EMBL/GenBank/DDBJ whole genome shotgun (WGS) entry which is preliminary data.</text>
</comment>
<dbReference type="RefSeq" id="WP_281447833.1">
    <property type="nucleotide sequence ID" value="NZ_JASBAO010000001.1"/>
</dbReference>
<proteinExistence type="predicted"/>
<gene>
    <name evidence="3" type="ORF">QJV27_04795</name>
</gene>
<evidence type="ECO:0000313" key="4">
    <source>
        <dbReference type="Proteomes" id="UP001431634"/>
    </source>
</evidence>
<keyword evidence="1" id="KW-0472">Membrane</keyword>
<keyword evidence="4" id="KW-1185">Reference proteome</keyword>